<evidence type="ECO:0000313" key="1">
    <source>
        <dbReference type="EMBL" id="EKE26171.1"/>
    </source>
</evidence>
<organism evidence="1">
    <name type="scientific">uncultured bacterium</name>
    <name type="common">gcode 4</name>
    <dbReference type="NCBI Taxonomy" id="1234023"/>
    <lineage>
        <taxon>Bacteria</taxon>
        <taxon>environmental samples</taxon>
    </lineage>
</organism>
<gene>
    <name evidence="1" type="ORF">ACD_4C00399G0004</name>
</gene>
<name>K2F537_9BACT</name>
<comment type="caution">
    <text evidence="1">The sequence shown here is derived from an EMBL/GenBank/DDBJ whole genome shotgun (WGS) entry which is preliminary data.</text>
</comment>
<sequence>MNKEISPCAALDIQENETCPGLCDAWCQRESMKNKTAVVDLLQKRNNLDPKKIAKQFLWTKTPEYITKKVEILIWKILNTKYNDSIVKFISLEWDNAFWLCFWYAELKNGKNLVFCEKKDNSEIRIPLHEIEWRIKKLSLNLNWKPEVELI</sequence>
<proteinExistence type="predicted"/>
<accession>K2F537</accession>
<dbReference type="AlphaFoldDB" id="K2F537"/>
<protein>
    <submittedName>
        <fullName evidence="1">Uncharacterized protein</fullName>
    </submittedName>
</protein>
<reference evidence="1" key="1">
    <citation type="journal article" date="2012" name="Science">
        <title>Fermentation, hydrogen, and sulfur metabolism in multiple uncultivated bacterial phyla.</title>
        <authorList>
            <person name="Wrighton K.C."/>
            <person name="Thomas B.C."/>
            <person name="Sharon I."/>
            <person name="Miller C.S."/>
            <person name="Castelle C.J."/>
            <person name="VerBerkmoes N.C."/>
            <person name="Wilkins M.J."/>
            <person name="Hettich R.L."/>
            <person name="Lipton M.S."/>
            <person name="Williams K.H."/>
            <person name="Long P.E."/>
            <person name="Banfield J.F."/>
        </authorList>
    </citation>
    <scope>NUCLEOTIDE SEQUENCE [LARGE SCALE GENOMIC DNA]</scope>
</reference>
<dbReference type="EMBL" id="AMFJ01000915">
    <property type="protein sequence ID" value="EKE26171.1"/>
    <property type="molecule type" value="Genomic_DNA"/>
</dbReference>